<keyword evidence="2" id="KW-1133">Transmembrane helix</keyword>
<dbReference type="RefSeq" id="WP_091370029.1">
    <property type="nucleotide sequence ID" value="NZ_FNDV01000003.1"/>
</dbReference>
<feature type="transmembrane region" description="Helical" evidence="2">
    <location>
        <begin position="365"/>
        <end position="387"/>
    </location>
</feature>
<name>A0A1H0GLB1_9PSEU</name>
<accession>A0A1H0GLB1</accession>
<reference evidence="4" key="1">
    <citation type="submission" date="2016-10" db="EMBL/GenBank/DDBJ databases">
        <authorList>
            <person name="Varghese N."/>
            <person name="Submissions S."/>
        </authorList>
    </citation>
    <scope>NUCLEOTIDE SEQUENCE [LARGE SCALE GENOMIC DNA]</scope>
    <source>
        <strain evidence="4">IBRC-M 10655</strain>
    </source>
</reference>
<keyword evidence="2" id="KW-0472">Membrane</keyword>
<dbReference type="Pfam" id="PF13687">
    <property type="entry name" value="DUF4153"/>
    <property type="match status" value="1"/>
</dbReference>
<dbReference type="OrthoDB" id="9767931at2"/>
<evidence type="ECO:0000256" key="2">
    <source>
        <dbReference type="SAM" id="Phobius"/>
    </source>
</evidence>
<keyword evidence="2" id="KW-0812">Transmembrane</keyword>
<feature type="transmembrane region" description="Helical" evidence="2">
    <location>
        <begin position="399"/>
        <end position="421"/>
    </location>
</feature>
<dbReference type="Proteomes" id="UP000199651">
    <property type="component" value="Unassembled WGS sequence"/>
</dbReference>
<feature type="transmembrane region" description="Helical" evidence="2">
    <location>
        <begin position="236"/>
        <end position="257"/>
    </location>
</feature>
<proteinExistence type="predicted"/>
<dbReference type="AlphaFoldDB" id="A0A1H0GLB1"/>
<protein>
    <recommendedName>
        <fullName evidence="5">DUF4173 domain-containing protein</fullName>
    </recommendedName>
</protein>
<feature type="transmembrane region" description="Helical" evidence="2">
    <location>
        <begin position="320"/>
        <end position="345"/>
    </location>
</feature>
<keyword evidence="4" id="KW-1185">Reference proteome</keyword>
<organism evidence="3 4">
    <name type="scientific">Actinokineospora alba</name>
    <dbReference type="NCBI Taxonomy" id="504798"/>
    <lineage>
        <taxon>Bacteria</taxon>
        <taxon>Bacillati</taxon>
        <taxon>Actinomycetota</taxon>
        <taxon>Actinomycetes</taxon>
        <taxon>Pseudonocardiales</taxon>
        <taxon>Pseudonocardiaceae</taxon>
        <taxon>Actinokineospora</taxon>
    </lineage>
</organism>
<evidence type="ECO:0008006" key="5">
    <source>
        <dbReference type="Google" id="ProtNLM"/>
    </source>
</evidence>
<sequence length="569" mass="60992">MTESTPESDRPDPAEEFSEPLAVETEAEWNEDDELDDDDADPHSEDEDEDDPDDSEDGDQDEQARVTPVVVAPMTPLSPSGRLAQPIQPSFFEEFWPITTPAAPRRALLAAVLAAVFAAFMINLDRQGVGWFIGGAGVAGALFVIADEAKGRLRVPWLLAALALLAVGTIRASDWLFALCVLTACVAGSLAAAGGKSVRALAFGAAAVSVAALRAMPWAAAGLRAVRKGGESTPRIARSVLIAVVLLVVFGTLLGSADAAFAELLDGLVPDLEAGRITQWVFLFVLVGLATLGAAFLLANPAHVDTMPATDRKRVRLVEWTLPVAVLVLLFAAFVAVQLTVLFGGSEYVMKTADLTYANYARSGFWQLLAVTLLTLVVLGVAARVAPTETAAERQWLRFLLGALAGLTLVIVLSALSRMWTYQETYGFTVLRLLVGFCEIWLGLVYVMVLVAGVRLRADWVPRAVLGTAMALLVGLAVLNPDRFIAEQNLERYAETGKIDEYYLSRLSADAVPALVNLPAPMRSCALRGYAHELSIHPDGPLEWNLGRAQARAALAGIAPVVCDWSSYR</sequence>
<feature type="region of interest" description="Disordered" evidence="1">
    <location>
        <begin position="1"/>
        <end position="65"/>
    </location>
</feature>
<evidence type="ECO:0000313" key="4">
    <source>
        <dbReference type="Proteomes" id="UP000199651"/>
    </source>
</evidence>
<feature type="transmembrane region" description="Helical" evidence="2">
    <location>
        <begin position="277"/>
        <end position="299"/>
    </location>
</feature>
<feature type="compositionally biased region" description="Acidic residues" evidence="1">
    <location>
        <begin position="25"/>
        <end position="61"/>
    </location>
</feature>
<feature type="transmembrane region" description="Helical" evidence="2">
    <location>
        <begin position="107"/>
        <end position="123"/>
    </location>
</feature>
<feature type="transmembrane region" description="Helical" evidence="2">
    <location>
        <begin position="129"/>
        <end position="146"/>
    </location>
</feature>
<evidence type="ECO:0000256" key="1">
    <source>
        <dbReference type="SAM" id="MobiDB-lite"/>
    </source>
</evidence>
<feature type="transmembrane region" description="Helical" evidence="2">
    <location>
        <begin position="460"/>
        <end position="479"/>
    </location>
</feature>
<feature type="transmembrane region" description="Helical" evidence="2">
    <location>
        <begin position="158"/>
        <end position="191"/>
    </location>
</feature>
<evidence type="ECO:0000313" key="3">
    <source>
        <dbReference type="EMBL" id="SDO07668.1"/>
    </source>
</evidence>
<dbReference type="STRING" id="504798.SAMN05421871_10326"/>
<dbReference type="EMBL" id="FNJB01000001">
    <property type="protein sequence ID" value="SDO07668.1"/>
    <property type="molecule type" value="Genomic_DNA"/>
</dbReference>
<dbReference type="InterPro" id="IPR025291">
    <property type="entry name" value="DUF4153"/>
</dbReference>
<feature type="transmembrane region" description="Helical" evidence="2">
    <location>
        <begin position="433"/>
        <end position="453"/>
    </location>
</feature>
<gene>
    <name evidence="3" type="ORF">SAMN05192558_101845</name>
</gene>